<dbReference type="InterPro" id="IPR001841">
    <property type="entry name" value="Znf_RING"/>
</dbReference>
<evidence type="ECO:0000256" key="6">
    <source>
        <dbReference type="ARBA" id="ARBA00022692"/>
    </source>
</evidence>
<evidence type="ECO:0000256" key="4">
    <source>
        <dbReference type="ARBA" id="ARBA00012483"/>
    </source>
</evidence>
<accession>A0A0C9S878</accession>
<dbReference type="InterPro" id="IPR044600">
    <property type="entry name" value="ATL1/ATL16-like"/>
</dbReference>
<dbReference type="PANTHER" id="PTHR46913">
    <property type="entry name" value="RING-H2 FINGER PROTEIN ATL16"/>
    <property type="match status" value="1"/>
</dbReference>
<keyword evidence="9" id="KW-0833">Ubl conjugation pathway</keyword>
<dbReference type="AlphaFoldDB" id="A0A0C9S878"/>
<evidence type="ECO:0000256" key="1">
    <source>
        <dbReference type="ARBA" id="ARBA00000900"/>
    </source>
</evidence>
<dbReference type="SMART" id="SM00184">
    <property type="entry name" value="RING"/>
    <property type="match status" value="1"/>
</dbReference>
<dbReference type="CDD" id="cd16461">
    <property type="entry name" value="RING-H2_EL5-like"/>
    <property type="match status" value="1"/>
</dbReference>
<feature type="compositionally biased region" description="Polar residues" evidence="14">
    <location>
        <begin position="311"/>
        <end position="322"/>
    </location>
</feature>
<reference evidence="17" key="1">
    <citation type="submission" date="2015-02" db="EMBL/GenBank/DDBJ databases">
        <title>A transcriptome of Wollemia nobilis - a relic of Gondwana.</title>
        <authorList>
            <person name="Chia J.Y."/>
            <person name="Leong Y.S."/>
            <person name="Abdul Karim S."/>
            <person name="Wan Azmi N."/>
            <person name="Hercus R."/>
            <person name="Croft L."/>
        </authorList>
    </citation>
    <scope>NUCLEOTIDE SEQUENCE</scope>
    <source>
        <strain evidence="17">MaeBrown</strain>
        <tissue evidence="17">Leaf</tissue>
    </source>
</reference>
<evidence type="ECO:0000256" key="13">
    <source>
        <dbReference type="PROSITE-ProRule" id="PRU00175"/>
    </source>
</evidence>
<feature type="domain" description="RING-type" evidence="16">
    <location>
        <begin position="109"/>
        <end position="151"/>
    </location>
</feature>
<evidence type="ECO:0000313" key="17">
    <source>
        <dbReference type="EMBL" id="JAG87548.1"/>
    </source>
</evidence>
<keyword evidence="6 15" id="KW-0812">Transmembrane</keyword>
<dbReference type="GO" id="GO:0016020">
    <property type="term" value="C:membrane"/>
    <property type="evidence" value="ECO:0007669"/>
    <property type="project" value="UniProtKB-SubCell"/>
</dbReference>
<name>A0A0C9S878_9CONI</name>
<dbReference type="EC" id="2.3.2.27" evidence="4"/>
<feature type="compositionally biased region" description="Polar residues" evidence="14">
    <location>
        <begin position="275"/>
        <end position="293"/>
    </location>
</feature>
<dbReference type="FunFam" id="3.30.40.10:FF:000187">
    <property type="entry name" value="E3 ubiquitin-protein ligase ATL6"/>
    <property type="match status" value="1"/>
</dbReference>
<evidence type="ECO:0000256" key="2">
    <source>
        <dbReference type="ARBA" id="ARBA00004167"/>
    </source>
</evidence>
<evidence type="ECO:0000256" key="11">
    <source>
        <dbReference type="ARBA" id="ARBA00022989"/>
    </source>
</evidence>
<dbReference type="GO" id="GO:0061630">
    <property type="term" value="F:ubiquitin protein ligase activity"/>
    <property type="evidence" value="ECO:0007669"/>
    <property type="project" value="UniProtKB-EC"/>
</dbReference>
<keyword evidence="11 15" id="KW-1133">Transmembrane helix</keyword>
<keyword evidence="8 13" id="KW-0863">Zinc-finger</keyword>
<keyword evidence="7" id="KW-0479">Metal-binding</keyword>
<evidence type="ECO:0000256" key="3">
    <source>
        <dbReference type="ARBA" id="ARBA00004906"/>
    </source>
</evidence>
<organism evidence="17">
    <name type="scientific">Wollemia nobilis</name>
    <dbReference type="NCBI Taxonomy" id="56998"/>
    <lineage>
        <taxon>Eukaryota</taxon>
        <taxon>Viridiplantae</taxon>
        <taxon>Streptophyta</taxon>
        <taxon>Embryophyta</taxon>
        <taxon>Tracheophyta</taxon>
        <taxon>Spermatophyta</taxon>
        <taxon>Pinopsida</taxon>
        <taxon>Pinidae</taxon>
        <taxon>Conifers II</taxon>
        <taxon>Araucariales</taxon>
        <taxon>Araucariaceae</taxon>
        <taxon>Wollemia</taxon>
    </lineage>
</organism>
<evidence type="ECO:0000256" key="7">
    <source>
        <dbReference type="ARBA" id="ARBA00022723"/>
    </source>
</evidence>
<feature type="transmembrane region" description="Helical" evidence="15">
    <location>
        <begin position="24"/>
        <end position="50"/>
    </location>
</feature>
<dbReference type="Pfam" id="PF13639">
    <property type="entry name" value="zf-RING_2"/>
    <property type="match status" value="1"/>
</dbReference>
<proteinExistence type="predicted"/>
<evidence type="ECO:0000256" key="8">
    <source>
        <dbReference type="ARBA" id="ARBA00022771"/>
    </source>
</evidence>
<evidence type="ECO:0000256" key="15">
    <source>
        <dbReference type="SAM" id="Phobius"/>
    </source>
</evidence>
<keyword evidence="12 15" id="KW-0472">Membrane</keyword>
<feature type="region of interest" description="Disordered" evidence="14">
    <location>
        <begin position="238"/>
        <end position="322"/>
    </location>
</feature>
<evidence type="ECO:0000256" key="9">
    <source>
        <dbReference type="ARBA" id="ARBA00022786"/>
    </source>
</evidence>
<keyword evidence="5" id="KW-0808">Transferase</keyword>
<feature type="compositionally biased region" description="Polar residues" evidence="14">
    <location>
        <begin position="238"/>
        <end position="253"/>
    </location>
</feature>
<dbReference type="GO" id="GO:0016567">
    <property type="term" value="P:protein ubiquitination"/>
    <property type="evidence" value="ECO:0007669"/>
    <property type="project" value="UniProtKB-UniPathway"/>
</dbReference>
<evidence type="ECO:0000256" key="12">
    <source>
        <dbReference type="ARBA" id="ARBA00023136"/>
    </source>
</evidence>
<protein>
    <recommendedName>
        <fullName evidence="4">RING-type E3 ubiquitin transferase</fullName>
        <ecNumber evidence="4">2.3.2.27</ecNumber>
    </recommendedName>
</protein>
<feature type="compositionally biased region" description="Basic and acidic residues" evidence="14">
    <location>
        <begin position="260"/>
        <end position="274"/>
    </location>
</feature>
<dbReference type="InterPro" id="IPR013083">
    <property type="entry name" value="Znf_RING/FYVE/PHD"/>
</dbReference>
<comment type="pathway">
    <text evidence="3">Protein modification; protein ubiquitination.</text>
</comment>
<evidence type="ECO:0000256" key="14">
    <source>
        <dbReference type="SAM" id="MobiDB-lite"/>
    </source>
</evidence>
<comment type="catalytic activity">
    <reaction evidence="1">
        <text>S-ubiquitinyl-[E2 ubiquitin-conjugating enzyme]-L-cysteine + [acceptor protein]-L-lysine = [E2 ubiquitin-conjugating enzyme]-L-cysteine + N(6)-ubiquitinyl-[acceptor protein]-L-lysine.</text>
        <dbReference type="EC" id="2.3.2.27"/>
    </reaction>
</comment>
<dbReference type="Gene3D" id="3.30.40.10">
    <property type="entry name" value="Zinc/RING finger domain, C3HC4 (zinc finger)"/>
    <property type="match status" value="1"/>
</dbReference>
<evidence type="ECO:0000256" key="10">
    <source>
        <dbReference type="ARBA" id="ARBA00022833"/>
    </source>
</evidence>
<dbReference type="EMBL" id="GCHU01012106">
    <property type="protein sequence ID" value="JAG87548.1"/>
    <property type="molecule type" value="Transcribed_RNA"/>
</dbReference>
<sequence>MDSNNGFNGNDGLDSKTYAISGRIMLAAIVVLFTVVLFILGLHIYARCFWQRSLAVRRRRGSSRRRRLDFAGDQDPLRLQRVGLEKSVIESLPVFFYRAEEHKDDGLECAVCLCEFEENEKGRLLPKCNHSFHTECIDMWFESHSTCPLCRTSAHPEAAPAADQVVVVVVGESSGTTGEEQVPVMGSIAADGESVHSRSESRREPDLCNSCRHDESGLLSPTYPTNVLFWGTQNRISLRPSSSGVRDQGTSSGKFVVEIPPRRFDSFTSPRDDQQYFSPSGQSSLKSPGSTRLRSIKRLLSRAGVPPSPGSAHTEQDGSAQC</sequence>
<dbReference type="PANTHER" id="PTHR46913:SF1">
    <property type="entry name" value="RING-H2 FINGER PROTEIN ATL16"/>
    <property type="match status" value="1"/>
</dbReference>
<dbReference type="PROSITE" id="PS50089">
    <property type="entry name" value="ZF_RING_2"/>
    <property type="match status" value="1"/>
</dbReference>
<keyword evidence="10" id="KW-0862">Zinc</keyword>
<evidence type="ECO:0000259" key="16">
    <source>
        <dbReference type="PROSITE" id="PS50089"/>
    </source>
</evidence>
<dbReference type="SUPFAM" id="SSF57850">
    <property type="entry name" value="RING/U-box"/>
    <property type="match status" value="1"/>
</dbReference>
<dbReference type="GO" id="GO:0008270">
    <property type="term" value="F:zinc ion binding"/>
    <property type="evidence" value="ECO:0007669"/>
    <property type="project" value="UniProtKB-KW"/>
</dbReference>
<dbReference type="UniPathway" id="UPA00143"/>
<comment type="subcellular location">
    <subcellularLocation>
        <location evidence="2">Membrane</location>
        <topology evidence="2">Single-pass membrane protein</topology>
    </subcellularLocation>
</comment>
<evidence type="ECO:0000256" key="5">
    <source>
        <dbReference type="ARBA" id="ARBA00022679"/>
    </source>
</evidence>